<dbReference type="OrthoDB" id="5976095at2"/>
<protein>
    <submittedName>
        <fullName evidence="2">DUF4426 domain-containing protein</fullName>
    </submittedName>
</protein>
<evidence type="ECO:0000313" key="2">
    <source>
        <dbReference type="EMBL" id="QDA57926.1"/>
    </source>
</evidence>
<accession>A0A5B7ZTS6</accession>
<reference evidence="2 3" key="1">
    <citation type="submission" date="2019-06" db="EMBL/GenBank/DDBJ databases">
        <title>Thermomonas aquatica sp. nov., isolated from an industrial wastewater treatment plant.</title>
        <authorList>
            <person name="Jeon J.H."/>
            <person name="Park D.-S."/>
        </authorList>
    </citation>
    <scope>NUCLEOTIDE SEQUENCE [LARGE SCALE GENOMIC DNA]</scope>
    <source>
        <strain evidence="2 3">SY21</strain>
    </source>
</reference>
<evidence type="ECO:0000313" key="3">
    <source>
        <dbReference type="Proteomes" id="UP000308149"/>
    </source>
</evidence>
<dbReference type="AlphaFoldDB" id="A0A5B7ZTS6"/>
<dbReference type="Proteomes" id="UP000308149">
    <property type="component" value="Chromosome"/>
</dbReference>
<feature type="domain" description="DUF4426" evidence="1">
    <location>
        <begin position="69"/>
        <end position="183"/>
    </location>
</feature>
<organism evidence="2 3">
    <name type="scientific">Thermomonas aquatica</name>
    <dbReference type="NCBI Taxonomy" id="2202149"/>
    <lineage>
        <taxon>Bacteria</taxon>
        <taxon>Pseudomonadati</taxon>
        <taxon>Pseudomonadota</taxon>
        <taxon>Gammaproteobacteria</taxon>
        <taxon>Lysobacterales</taxon>
        <taxon>Lysobacteraceae</taxon>
        <taxon>Thermomonas</taxon>
    </lineage>
</organism>
<proteinExistence type="predicted"/>
<keyword evidence="3" id="KW-1185">Reference proteome</keyword>
<dbReference type="Pfam" id="PF14467">
    <property type="entry name" value="DUF4426"/>
    <property type="match status" value="1"/>
</dbReference>
<dbReference type="InterPro" id="IPR025218">
    <property type="entry name" value="DUF4426"/>
</dbReference>
<dbReference type="EMBL" id="CP040871">
    <property type="protein sequence ID" value="QDA57926.1"/>
    <property type="molecule type" value="Genomic_DNA"/>
</dbReference>
<dbReference type="Gene3D" id="2.60.40.3340">
    <property type="entry name" value="Domain of unknown function DUF4426"/>
    <property type="match status" value="1"/>
</dbReference>
<dbReference type="KEGG" id="thes:FHQ07_11715"/>
<name>A0A5B7ZTS6_9GAMM</name>
<evidence type="ECO:0000259" key="1">
    <source>
        <dbReference type="Pfam" id="PF14467"/>
    </source>
</evidence>
<gene>
    <name evidence="2" type="ORF">FHQ07_11715</name>
</gene>
<sequence>MPRACAAPHCPRPTTDREPAMHRLLAIATIVLAFAACGRNETAAPATGASASSASTGAGRQSASASATVGGVTLQTSTIAIADLNDAVAARYGIERAQEGVLLLVTVRDAAGNGIDPGDLQLAATAAALPDPPKPLDLRAIRTDGMTDYIGVLQAKAPASVQFRLTATRGGSRSEIATTAELYPR</sequence>